<sequence length="37" mass="4029">MKSQTPTTIHTLKGDSTRRCTGSPLTTHPTVDVFEPS</sequence>
<feature type="compositionally biased region" description="Polar residues" evidence="1">
    <location>
        <begin position="1"/>
        <end position="10"/>
    </location>
</feature>
<name>A0A0A9BNS0_ARUDO</name>
<reference evidence="2" key="1">
    <citation type="submission" date="2014-09" db="EMBL/GenBank/DDBJ databases">
        <authorList>
            <person name="Magalhaes I.L.F."/>
            <person name="Oliveira U."/>
            <person name="Santos F.R."/>
            <person name="Vidigal T.H.D.A."/>
            <person name="Brescovit A.D."/>
            <person name="Santos A.J."/>
        </authorList>
    </citation>
    <scope>NUCLEOTIDE SEQUENCE</scope>
    <source>
        <tissue evidence="2">Shoot tissue taken approximately 20 cm above the soil surface</tissue>
    </source>
</reference>
<feature type="compositionally biased region" description="Polar residues" evidence="1">
    <location>
        <begin position="19"/>
        <end position="29"/>
    </location>
</feature>
<organism evidence="2">
    <name type="scientific">Arundo donax</name>
    <name type="common">Giant reed</name>
    <name type="synonym">Donax arundinaceus</name>
    <dbReference type="NCBI Taxonomy" id="35708"/>
    <lineage>
        <taxon>Eukaryota</taxon>
        <taxon>Viridiplantae</taxon>
        <taxon>Streptophyta</taxon>
        <taxon>Embryophyta</taxon>
        <taxon>Tracheophyta</taxon>
        <taxon>Spermatophyta</taxon>
        <taxon>Magnoliopsida</taxon>
        <taxon>Liliopsida</taxon>
        <taxon>Poales</taxon>
        <taxon>Poaceae</taxon>
        <taxon>PACMAD clade</taxon>
        <taxon>Arundinoideae</taxon>
        <taxon>Arundineae</taxon>
        <taxon>Arundo</taxon>
    </lineage>
</organism>
<reference evidence="2" key="2">
    <citation type="journal article" date="2015" name="Data Brief">
        <title>Shoot transcriptome of the giant reed, Arundo donax.</title>
        <authorList>
            <person name="Barrero R.A."/>
            <person name="Guerrero F.D."/>
            <person name="Moolhuijzen P."/>
            <person name="Goolsby J.A."/>
            <person name="Tidwell J."/>
            <person name="Bellgard S.E."/>
            <person name="Bellgard M.I."/>
        </authorList>
    </citation>
    <scope>NUCLEOTIDE SEQUENCE</scope>
    <source>
        <tissue evidence="2">Shoot tissue taken approximately 20 cm above the soil surface</tissue>
    </source>
</reference>
<proteinExistence type="predicted"/>
<dbReference type="EMBL" id="GBRH01234087">
    <property type="protein sequence ID" value="JAD63808.1"/>
    <property type="molecule type" value="Transcribed_RNA"/>
</dbReference>
<feature type="region of interest" description="Disordered" evidence="1">
    <location>
        <begin position="1"/>
        <end position="37"/>
    </location>
</feature>
<dbReference type="AlphaFoldDB" id="A0A0A9BNS0"/>
<evidence type="ECO:0000313" key="2">
    <source>
        <dbReference type="EMBL" id="JAD63808.1"/>
    </source>
</evidence>
<protein>
    <submittedName>
        <fullName evidence="2">Uncharacterized protein</fullName>
    </submittedName>
</protein>
<evidence type="ECO:0000256" key="1">
    <source>
        <dbReference type="SAM" id="MobiDB-lite"/>
    </source>
</evidence>
<accession>A0A0A9BNS0</accession>